<sequence>MTAAPPLRRTVGAATSRGPKRPRNADAHAVHVHHGVLAAAVVDGTGSEPEVVEFAAVAAGTAARVAARRTPVLGVVAAAEAWSDPDTDLVDPTGAIVVASVRPGGCWRIAWSGDSSAYGLKDDGSVRRFTAPHTLGEEMRRAGAPEAEAAAHDHQLRRSLARVPVDGVEGLQAIARVLVLASDGLKLPHDDLAALLAEHAHDPRSCAELLVGAARERGSRDDVTALVLPYPEADFEPEERR</sequence>
<dbReference type="SMART" id="SM00332">
    <property type="entry name" value="PP2Cc"/>
    <property type="match status" value="1"/>
</dbReference>
<name>A0ABV9YCY6_9PSEU</name>
<dbReference type="InterPro" id="IPR036457">
    <property type="entry name" value="PPM-type-like_dom_sf"/>
</dbReference>
<dbReference type="Proteomes" id="UP001595833">
    <property type="component" value="Unassembled WGS sequence"/>
</dbReference>
<dbReference type="InterPro" id="IPR001932">
    <property type="entry name" value="PPM-type_phosphatase-like_dom"/>
</dbReference>
<dbReference type="EC" id="3.1.3.16" evidence="3"/>
<organism evidence="3 4">
    <name type="scientific">Saccharothrix xinjiangensis</name>
    <dbReference type="NCBI Taxonomy" id="204798"/>
    <lineage>
        <taxon>Bacteria</taxon>
        <taxon>Bacillati</taxon>
        <taxon>Actinomycetota</taxon>
        <taxon>Actinomycetes</taxon>
        <taxon>Pseudonocardiales</taxon>
        <taxon>Pseudonocardiaceae</taxon>
        <taxon>Saccharothrix</taxon>
    </lineage>
</organism>
<dbReference type="RefSeq" id="WP_344035585.1">
    <property type="nucleotide sequence ID" value="NZ_BAAAKE010000003.1"/>
</dbReference>
<evidence type="ECO:0000313" key="4">
    <source>
        <dbReference type="Proteomes" id="UP001595833"/>
    </source>
</evidence>
<protein>
    <submittedName>
        <fullName evidence="3">PP2C family protein-serine/threonine phosphatase</fullName>
        <ecNumber evidence="3">3.1.3.16</ecNumber>
    </submittedName>
</protein>
<keyword evidence="3" id="KW-0378">Hydrolase</keyword>
<reference evidence="4" key="1">
    <citation type="journal article" date="2019" name="Int. J. Syst. Evol. Microbiol.">
        <title>The Global Catalogue of Microorganisms (GCM) 10K type strain sequencing project: providing services to taxonomists for standard genome sequencing and annotation.</title>
        <authorList>
            <consortium name="The Broad Institute Genomics Platform"/>
            <consortium name="The Broad Institute Genome Sequencing Center for Infectious Disease"/>
            <person name="Wu L."/>
            <person name="Ma J."/>
        </authorList>
    </citation>
    <scope>NUCLEOTIDE SEQUENCE [LARGE SCALE GENOMIC DNA]</scope>
    <source>
        <strain evidence="4">KCTC 12848</strain>
    </source>
</reference>
<dbReference type="Gene3D" id="3.60.40.10">
    <property type="entry name" value="PPM-type phosphatase domain"/>
    <property type="match status" value="1"/>
</dbReference>
<dbReference type="EMBL" id="JBHSJB010000042">
    <property type="protein sequence ID" value="MFC5059492.1"/>
    <property type="molecule type" value="Genomic_DNA"/>
</dbReference>
<evidence type="ECO:0000259" key="2">
    <source>
        <dbReference type="PROSITE" id="PS51746"/>
    </source>
</evidence>
<feature type="region of interest" description="Disordered" evidence="1">
    <location>
        <begin position="1"/>
        <end position="26"/>
    </location>
</feature>
<comment type="caution">
    <text evidence="3">The sequence shown here is derived from an EMBL/GenBank/DDBJ whole genome shotgun (WGS) entry which is preliminary data.</text>
</comment>
<dbReference type="PROSITE" id="PS51746">
    <property type="entry name" value="PPM_2"/>
    <property type="match status" value="1"/>
</dbReference>
<gene>
    <name evidence="3" type="ORF">ACFPFM_37740</name>
</gene>
<proteinExistence type="predicted"/>
<keyword evidence="4" id="KW-1185">Reference proteome</keyword>
<dbReference type="GO" id="GO:0004722">
    <property type="term" value="F:protein serine/threonine phosphatase activity"/>
    <property type="evidence" value="ECO:0007669"/>
    <property type="project" value="UniProtKB-EC"/>
</dbReference>
<accession>A0ABV9YCY6</accession>
<dbReference type="SUPFAM" id="SSF81606">
    <property type="entry name" value="PP2C-like"/>
    <property type="match status" value="1"/>
</dbReference>
<evidence type="ECO:0000256" key="1">
    <source>
        <dbReference type="SAM" id="MobiDB-lite"/>
    </source>
</evidence>
<evidence type="ECO:0000313" key="3">
    <source>
        <dbReference type="EMBL" id="MFC5059492.1"/>
    </source>
</evidence>
<feature type="domain" description="PPM-type phosphatase" evidence="2">
    <location>
        <begin position="10"/>
        <end position="230"/>
    </location>
</feature>